<organism evidence="1 2">
    <name type="scientific">Gardnerella vaginalis</name>
    <dbReference type="NCBI Taxonomy" id="2702"/>
    <lineage>
        <taxon>Bacteria</taxon>
        <taxon>Bacillati</taxon>
        <taxon>Actinomycetota</taxon>
        <taxon>Actinomycetes</taxon>
        <taxon>Bifidobacteriales</taxon>
        <taxon>Bifidobacteriaceae</taxon>
        <taxon>Gardnerella</taxon>
    </lineage>
</organism>
<protein>
    <submittedName>
        <fullName evidence="1">Uncharacterized protein</fullName>
    </submittedName>
</protein>
<evidence type="ECO:0000313" key="2">
    <source>
        <dbReference type="Proteomes" id="UP000070558"/>
    </source>
</evidence>
<name>A0A133NNP4_GARVA</name>
<dbReference type="AlphaFoldDB" id="A0A133NNP4"/>
<accession>A0A133NNP4</accession>
<gene>
    <name evidence="1" type="ORF">HMPREF3216_00941</name>
</gene>
<reference evidence="1 2" key="1">
    <citation type="submission" date="2016-01" db="EMBL/GenBank/DDBJ databases">
        <authorList>
            <person name="Oliw E.H."/>
        </authorList>
    </citation>
    <scope>NUCLEOTIDE SEQUENCE [LARGE SCALE GENOMIC DNA]</scope>
    <source>
        <strain evidence="1 2">GED7760B</strain>
    </source>
</reference>
<comment type="caution">
    <text evidence="1">The sequence shown here is derived from an EMBL/GenBank/DDBJ whole genome shotgun (WGS) entry which is preliminary data.</text>
</comment>
<evidence type="ECO:0000313" key="1">
    <source>
        <dbReference type="EMBL" id="KXA17897.1"/>
    </source>
</evidence>
<sequence length="45" mass="5389">MFASRFDFCMQALSYTTQRRNNALGNKTIRQHEPHWLALFSISWN</sequence>
<proteinExistence type="predicted"/>
<dbReference type="EMBL" id="LRQA01000041">
    <property type="protein sequence ID" value="KXA17897.1"/>
    <property type="molecule type" value="Genomic_DNA"/>
</dbReference>
<dbReference type="Proteomes" id="UP000070558">
    <property type="component" value="Unassembled WGS sequence"/>
</dbReference>